<dbReference type="InterPro" id="IPR036282">
    <property type="entry name" value="Glutathione-S-Trfase_C_sf"/>
</dbReference>
<dbReference type="Proteomes" id="UP000284706">
    <property type="component" value="Unassembled WGS sequence"/>
</dbReference>
<feature type="domain" description="GST N-terminal" evidence="6">
    <location>
        <begin position="29"/>
        <end position="110"/>
    </location>
</feature>
<dbReference type="SUPFAM" id="SSF52833">
    <property type="entry name" value="Thioredoxin-like"/>
    <property type="match status" value="1"/>
</dbReference>
<dbReference type="InterPro" id="IPR004045">
    <property type="entry name" value="Glutathione_S-Trfase_N"/>
</dbReference>
<evidence type="ECO:0000259" key="6">
    <source>
        <dbReference type="PROSITE" id="PS50404"/>
    </source>
</evidence>
<evidence type="ECO:0000256" key="4">
    <source>
        <dbReference type="ARBA" id="ARBA00047960"/>
    </source>
</evidence>
<dbReference type="SUPFAM" id="SSF47616">
    <property type="entry name" value="GST C-terminal domain-like"/>
    <property type="match status" value="1"/>
</dbReference>
<dbReference type="SFLD" id="SFLDG01150">
    <property type="entry name" value="Main.1:_Beta-like"/>
    <property type="match status" value="1"/>
</dbReference>
<dbReference type="PANTHER" id="PTHR44051:SF9">
    <property type="entry name" value="GLUTATHIONE S-TRANSFERASE 1"/>
    <property type="match status" value="1"/>
</dbReference>
<gene>
    <name evidence="8" type="ORF">CVT26_007882</name>
</gene>
<dbReference type="OrthoDB" id="2098326at2759"/>
<dbReference type="SFLD" id="SFLDG00358">
    <property type="entry name" value="Main_(cytGST)"/>
    <property type="match status" value="1"/>
</dbReference>
<feature type="compositionally biased region" description="Low complexity" evidence="5">
    <location>
        <begin position="1"/>
        <end position="13"/>
    </location>
</feature>
<organism evidence="8 9">
    <name type="scientific">Gymnopilus dilepis</name>
    <dbReference type="NCBI Taxonomy" id="231916"/>
    <lineage>
        <taxon>Eukaryota</taxon>
        <taxon>Fungi</taxon>
        <taxon>Dikarya</taxon>
        <taxon>Basidiomycota</taxon>
        <taxon>Agaricomycotina</taxon>
        <taxon>Agaricomycetes</taxon>
        <taxon>Agaricomycetidae</taxon>
        <taxon>Agaricales</taxon>
        <taxon>Agaricineae</taxon>
        <taxon>Hymenogastraceae</taxon>
        <taxon>Gymnopilus</taxon>
    </lineage>
</organism>
<dbReference type="GO" id="GO:0004602">
    <property type="term" value="F:glutathione peroxidase activity"/>
    <property type="evidence" value="ECO:0007669"/>
    <property type="project" value="UniProtKB-ARBA"/>
</dbReference>
<dbReference type="STRING" id="231916.A0A409YKB7"/>
<evidence type="ECO:0000313" key="9">
    <source>
        <dbReference type="Proteomes" id="UP000284706"/>
    </source>
</evidence>
<keyword evidence="9" id="KW-1185">Reference proteome</keyword>
<dbReference type="EC" id="2.5.1.18" evidence="2"/>
<evidence type="ECO:0000313" key="8">
    <source>
        <dbReference type="EMBL" id="PPR03476.1"/>
    </source>
</evidence>
<accession>A0A409YKB7</accession>
<keyword evidence="3" id="KW-0808">Transferase</keyword>
<evidence type="ECO:0000256" key="2">
    <source>
        <dbReference type="ARBA" id="ARBA00012452"/>
    </source>
</evidence>
<dbReference type="FunCoup" id="A0A409YKB7">
    <property type="interactions" value="271"/>
</dbReference>
<sequence length="253" mass="28020">MEGPTAAPVANTPPSNPPAPEAAAPTSSKPTVVLHHLENARSQRILWLLEELGVPYEIKKYKRTPQRLAPPELFDVHSLGKSPVITDGDVTLAESGAIVEYLIAKYGSDKSKVGPDSPRWTDNLYFTHFAEGSVQPRLVQRLIFRMAPQGAPALIRPLARAIFTKLDVKVNATELERQGKLIESHLEKTGGWFAGGEEPTAADYMMSFTLEVFVDRAPEYAGPKLREYVKKVQSRPAYKRALEKGGEYAYILH</sequence>
<dbReference type="PROSITE" id="PS50405">
    <property type="entry name" value="GST_CTER"/>
    <property type="match status" value="1"/>
</dbReference>
<dbReference type="InterPro" id="IPR036249">
    <property type="entry name" value="Thioredoxin-like_sf"/>
</dbReference>
<dbReference type="AlphaFoldDB" id="A0A409YKB7"/>
<dbReference type="SFLD" id="SFLDS00019">
    <property type="entry name" value="Glutathione_Transferase_(cytos"/>
    <property type="match status" value="1"/>
</dbReference>
<comment type="similarity">
    <text evidence="1">Belongs to the GST superfamily.</text>
</comment>
<comment type="caution">
    <text evidence="8">The sequence shown here is derived from an EMBL/GenBank/DDBJ whole genome shotgun (WGS) entry which is preliminary data.</text>
</comment>
<reference evidence="8 9" key="1">
    <citation type="journal article" date="2018" name="Evol. Lett.">
        <title>Horizontal gene cluster transfer increased hallucinogenic mushroom diversity.</title>
        <authorList>
            <person name="Reynolds H.T."/>
            <person name="Vijayakumar V."/>
            <person name="Gluck-Thaler E."/>
            <person name="Korotkin H.B."/>
            <person name="Matheny P.B."/>
            <person name="Slot J.C."/>
        </authorList>
    </citation>
    <scope>NUCLEOTIDE SEQUENCE [LARGE SCALE GENOMIC DNA]</scope>
    <source>
        <strain evidence="8 9">SRW20</strain>
    </source>
</reference>
<evidence type="ECO:0000256" key="5">
    <source>
        <dbReference type="SAM" id="MobiDB-lite"/>
    </source>
</evidence>
<evidence type="ECO:0000259" key="7">
    <source>
        <dbReference type="PROSITE" id="PS50405"/>
    </source>
</evidence>
<dbReference type="Pfam" id="PF02798">
    <property type="entry name" value="GST_N"/>
    <property type="match status" value="1"/>
</dbReference>
<dbReference type="CDD" id="cd03046">
    <property type="entry name" value="GST_N_GTT1_like"/>
    <property type="match status" value="1"/>
</dbReference>
<evidence type="ECO:0000256" key="1">
    <source>
        <dbReference type="ARBA" id="ARBA00007409"/>
    </source>
</evidence>
<comment type="catalytic activity">
    <reaction evidence="4">
        <text>RX + glutathione = an S-substituted glutathione + a halide anion + H(+)</text>
        <dbReference type="Rhea" id="RHEA:16437"/>
        <dbReference type="ChEBI" id="CHEBI:15378"/>
        <dbReference type="ChEBI" id="CHEBI:16042"/>
        <dbReference type="ChEBI" id="CHEBI:17792"/>
        <dbReference type="ChEBI" id="CHEBI:57925"/>
        <dbReference type="ChEBI" id="CHEBI:90779"/>
        <dbReference type="EC" id="2.5.1.18"/>
    </reaction>
</comment>
<dbReference type="Gene3D" id="1.20.1050.10">
    <property type="match status" value="1"/>
</dbReference>
<evidence type="ECO:0000256" key="3">
    <source>
        <dbReference type="ARBA" id="ARBA00022679"/>
    </source>
</evidence>
<protein>
    <recommendedName>
        <fullName evidence="2">glutathione transferase</fullName>
        <ecNumber evidence="2">2.5.1.18</ecNumber>
    </recommendedName>
</protein>
<dbReference type="InterPro" id="IPR010987">
    <property type="entry name" value="Glutathione-S-Trfase_C-like"/>
</dbReference>
<proteinExistence type="inferred from homology"/>
<dbReference type="EMBL" id="NHYE01000735">
    <property type="protein sequence ID" value="PPR03476.1"/>
    <property type="molecule type" value="Genomic_DNA"/>
</dbReference>
<dbReference type="FunFam" id="3.40.30.10:FF:000156">
    <property type="entry name" value="Glutathione S-transferase 1"/>
    <property type="match status" value="1"/>
</dbReference>
<dbReference type="PANTHER" id="PTHR44051">
    <property type="entry name" value="GLUTATHIONE S-TRANSFERASE-RELATED"/>
    <property type="match status" value="1"/>
</dbReference>
<feature type="region of interest" description="Disordered" evidence="5">
    <location>
        <begin position="1"/>
        <end position="29"/>
    </location>
</feature>
<dbReference type="PROSITE" id="PS50404">
    <property type="entry name" value="GST_NTER"/>
    <property type="match status" value="1"/>
</dbReference>
<dbReference type="GO" id="GO:0004364">
    <property type="term" value="F:glutathione transferase activity"/>
    <property type="evidence" value="ECO:0007669"/>
    <property type="project" value="UniProtKB-EC"/>
</dbReference>
<dbReference type="Gene3D" id="3.40.30.10">
    <property type="entry name" value="Glutaredoxin"/>
    <property type="match status" value="1"/>
</dbReference>
<dbReference type="GO" id="GO:0005737">
    <property type="term" value="C:cytoplasm"/>
    <property type="evidence" value="ECO:0007669"/>
    <property type="project" value="UniProtKB-ARBA"/>
</dbReference>
<feature type="domain" description="GST C-terminal" evidence="7">
    <location>
        <begin position="137"/>
        <end position="252"/>
    </location>
</feature>
<dbReference type="InterPro" id="IPR040079">
    <property type="entry name" value="Glutathione_S-Trfase"/>
</dbReference>
<dbReference type="InParanoid" id="A0A409YKB7"/>
<name>A0A409YKB7_9AGAR</name>